<dbReference type="Pfam" id="PF00119">
    <property type="entry name" value="ATP-synt_A"/>
    <property type="match status" value="1"/>
</dbReference>
<comment type="subcellular location">
    <subcellularLocation>
        <location evidence="11 12">Cell membrane</location>
        <topology evidence="11 12">Multi-pass membrane protein</topology>
    </subcellularLocation>
    <subcellularLocation>
        <location evidence="1">Membrane</location>
        <topology evidence="1">Multi-pass membrane protein</topology>
    </subcellularLocation>
</comment>
<keyword evidence="5 11" id="KW-0812">Transmembrane</keyword>
<keyword evidence="10 11" id="KW-0066">ATP synthesis</keyword>
<organism evidence="13 14">
    <name type="scientific">Lacticaseibacillus nasuensis JCM 17158</name>
    <dbReference type="NCBI Taxonomy" id="1291734"/>
    <lineage>
        <taxon>Bacteria</taxon>
        <taxon>Bacillati</taxon>
        <taxon>Bacillota</taxon>
        <taxon>Bacilli</taxon>
        <taxon>Lactobacillales</taxon>
        <taxon>Lactobacillaceae</taxon>
        <taxon>Lacticaseibacillus</taxon>
    </lineage>
</organism>
<name>A0A0R1JXW0_9LACO</name>
<dbReference type="GO" id="GO:0045259">
    <property type="term" value="C:proton-transporting ATP synthase complex"/>
    <property type="evidence" value="ECO:0007669"/>
    <property type="project" value="UniProtKB-KW"/>
</dbReference>
<evidence type="ECO:0000256" key="2">
    <source>
        <dbReference type="ARBA" id="ARBA00006810"/>
    </source>
</evidence>
<dbReference type="PROSITE" id="PS00449">
    <property type="entry name" value="ATPASE_A"/>
    <property type="match status" value="1"/>
</dbReference>
<keyword evidence="7 11" id="KW-1133">Transmembrane helix</keyword>
<keyword evidence="3 11" id="KW-0813">Transport</keyword>
<evidence type="ECO:0000256" key="9">
    <source>
        <dbReference type="ARBA" id="ARBA00023136"/>
    </source>
</evidence>
<dbReference type="Gene3D" id="1.20.120.220">
    <property type="entry name" value="ATP synthase, F0 complex, subunit A"/>
    <property type="match status" value="1"/>
</dbReference>
<dbReference type="STRING" id="1291734.FD02_GL001996"/>
<dbReference type="GO" id="GO:0005886">
    <property type="term" value="C:plasma membrane"/>
    <property type="evidence" value="ECO:0007669"/>
    <property type="project" value="UniProtKB-SubCell"/>
</dbReference>
<evidence type="ECO:0000256" key="4">
    <source>
        <dbReference type="ARBA" id="ARBA00022547"/>
    </source>
</evidence>
<keyword evidence="8 11" id="KW-0406">Ion transport</keyword>
<dbReference type="CDD" id="cd00310">
    <property type="entry name" value="ATP-synt_Fo_a_6"/>
    <property type="match status" value="1"/>
</dbReference>
<dbReference type="PRINTS" id="PR00123">
    <property type="entry name" value="ATPASEA"/>
</dbReference>
<evidence type="ECO:0000256" key="5">
    <source>
        <dbReference type="ARBA" id="ARBA00022692"/>
    </source>
</evidence>
<evidence type="ECO:0000256" key="10">
    <source>
        <dbReference type="ARBA" id="ARBA00023310"/>
    </source>
</evidence>
<comment type="function">
    <text evidence="11 12">Key component of the proton channel; it plays a direct role in the translocation of protons across the membrane.</text>
</comment>
<evidence type="ECO:0000256" key="8">
    <source>
        <dbReference type="ARBA" id="ARBA00023065"/>
    </source>
</evidence>
<evidence type="ECO:0000256" key="1">
    <source>
        <dbReference type="ARBA" id="ARBA00004141"/>
    </source>
</evidence>
<dbReference type="PANTHER" id="PTHR42823">
    <property type="entry name" value="ATP SYNTHASE SUBUNIT A, CHLOROPLASTIC"/>
    <property type="match status" value="1"/>
</dbReference>
<dbReference type="PANTHER" id="PTHR42823:SF3">
    <property type="entry name" value="ATP SYNTHASE SUBUNIT A, CHLOROPLASTIC"/>
    <property type="match status" value="1"/>
</dbReference>
<protein>
    <recommendedName>
        <fullName evidence="11 12">ATP synthase subunit a</fullName>
    </recommendedName>
    <alternativeName>
        <fullName evidence="11">ATP synthase F0 sector subunit a</fullName>
    </alternativeName>
    <alternativeName>
        <fullName evidence="11">F-ATPase subunit 6</fullName>
    </alternativeName>
</protein>
<proteinExistence type="inferred from homology"/>
<keyword evidence="6 11" id="KW-0375">Hydrogen ion transport</keyword>
<feature type="transmembrane region" description="Helical" evidence="11">
    <location>
        <begin position="27"/>
        <end position="44"/>
    </location>
</feature>
<dbReference type="Proteomes" id="UP000051804">
    <property type="component" value="Unassembled WGS sequence"/>
</dbReference>
<keyword evidence="14" id="KW-1185">Reference proteome</keyword>
<feature type="transmembrane region" description="Helical" evidence="11">
    <location>
        <begin position="120"/>
        <end position="140"/>
    </location>
</feature>
<dbReference type="NCBIfam" id="TIGR01131">
    <property type="entry name" value="ATP_synt_6_or_A"/>
    <property type="match status" value="1"/>
</dbReference>
<comment type="similarity">
    <text evidence="2 11 12">Belongs to the ATPase A chain family.</text>
</comment>
<gene>
    <name evidence="11" type="primary">atpB</name>
    <name evidence="13" type="ORF">FD02_GL001996</name>
</gene>
<sequence length="242" mass="26787">MKEVNSVKESFPYFELFGVKFNPANDIAIIVSAILTFCLLYWLARKPQLRPHGKQNVLEYLIEFTNGIVKGAMPGSEGSQFGLFALVLFVFIFINNQIGLIFQVDVNGDTWFRSATADPVITLGLAMIVLVMSHFFGVAANGFKGYLKGFASPVAFLLPINLIEEFTNFVTLSLRLYGNIYAGEVLLLLIRQLAFSGGPLALVSGFLLEIIWQGFSVFIGSIQAYIFVTLGMVYTSHKVISE</sequence>
<evidence type="ECO:0000256" key="3">
    <source>
        <dbReference type="ARBA" id="ARBA00022448"/>
    </source>
</evidence>
<evidence type="ECO:0000313" key="13">
    <source>
        <dbReference type="EMBL" id="KRK71751.1"/>
    </source>
</evidence>
<dbReference type="InterPro" id="IPR045082">
    <property type="entry name" value="ATP_syn_F0_a_bact/chloroplast"/>
</dbReference>
<evidence type="ECO:0000313" key="14">
    <source>
        <dbReference type="Proteomes" id="UP000051804"/>
    </source>
</evidence>
<keyword evidence="11" id="KW-1003">Cell membrane</keyword>
<keyword evidence="4 11" id="KW-0138">CF(0)</keyword>
<evidence type="ECO:0000256" key="7">
    <source>
        <dbReference type="ARBA" id="ARBA00022989"/>
    </source>
</evidence>
<dbReference type="PATRIC" id="fig|1291734.4.peg.2047"/>
<dbReference type="GO" id="GO:0046933">
    <property type="term" value="F:proton-transporting ATP synthase activity, rotational mechanism"/>
    <property type="evidence" value="ECO:0007669"/>
    <property type="project" value="UniProtKB-UniRule"/>
</dbReference>
<dbReference type="SUPFAM" id="SSF81336">
    <property type="entry name" value="F1F0 ATP synthase subunit A"/>
    <property type="match status" value="1"/>
</dbReference>
<dbReference type="NCBIfam" id="NF004479">
    <property type="entry name" value="PRK05815.1-4"/>
    <property type="match status" value="1"/>
</dbReference>
<dbReference type="InterPro" id="IPR000568">
    <property type="entry name" value="ATP_synth_F0_asu"/>
</dbReference>
<evidence type="ECO:0000256" key="12">
    <source>
        <dbReference type="RuleBase" id="RU000483"/>
    </source>
</evidence>
<dbReference type="InterPro" id="IPR023011">
    <property type="entry name" value="ATP_synth_F0_asu_AS"/>
</dbReference>
<evidence type="ECO:0000256" key="6">
    <source>
        <dbReference type="ARBA" id="ARBA00022781"/>
    </source>
</evidence>
<dbReference type="InterPro" id="IPR035908">
    <property type="entry name" value="F0_ATP_A_sf"/>
</dbReference>
<accession>A0A0R1JXW0</accession>
<feature type="transmembrane region" description="Helical" evidence="11">
    <location>
        <begin position="214"/>
        <end position="234"/>
    </location>
</feature>
<keyword evidence="9 11" id="KW-0472">Membrane</keyword>
<reference evidence="13 14" key="1">
    <citation type="journal article" date="2015" name="Genome Announc.">
        <title>Expanding the biotechnology potential of lactobacilli through comparative genomics of 213 strains and associated genera.</title>
        <authorList>
            <person name="Sun Z."/>
            <person name="Harris H.M."/>
            <person name="McCann A."/>
            <person name="Guo C."/>
            <person name="Argimon S."/>
            <person name="Zhang W."/>
            <person name="Yang X."/>
            <person name="Jeffery I.B."/>
            <person name="Cooney J.C."/>
            <person name="Kagawa T.F."/>
            <person name="Liu W."/>
            <person name="Song Y."/>
            <person name="Salvetti E."/>
            <person name="Wrobel A."/>
            <person name="Rasinkangas P."/>
            <person name="Parkhill J."/>
            <person name="Rea M.C."/>
            <person name="O'Sullivan O."/>
            <person name="Ritari J."/>
            <person name="Douillard F.P."/>
            <person name="Paul Ross R."/>
            <person name="Yang R."/>
            <person name="Briner A.E."/>
            <person name="Felis G.E."/>
            <person name="de Vos W.M."/>
            <person name="Barrangou R."/>
            <person name="Klaenhammer T.R."/>
            <person name="Caufield P.W."/>
            <person name="Cui Y."/>
            <person name="Zhang H."/>
            <person name="O'Toole P.W."/>
        </authorList>
    </citation>
    <scope>NUCLEOTIDE SEQUENCE [LARGE SCALE GENOMIC DNA]</scope>
    <source>
        <strain evidence="13 14">JCM 17158</strain>
    </source>
</reference>
<dbReference type="GO" id="GO:0042777">
    <property type="term" value="P:proton motive force-driven plasma membrane ATP synthesis"/>
    <property type="evidence" value="ECO:0007669"/>
    <property type="project" value="TreeGrafter"/>
</dbReference>
<evidence type="ECO:0000256" key="11">
    <source>
        <dbReference type="HAMAP-Rule" id="MF_01393"/>
    </source>
</evidence>
<dbReference type="HAMAP" id="MF_01393">
    <property type="entry name" value="ATP_synth_a_bact"/>
    <property type="match status" value="1"/>
</dbReference>
<dbReference type="EMBL" id="AZDJ01000026">
    <property type="protein sequence ID" value="KRK71751.1"/>
    <property type="molecule type" value="Genomic_DNA"/>
</dbReference>
<dbReference type="AlphaFoldDB" id="A0A0R1JXW0"/>
<comment type="caution">
    <text evidence="13">The sequence shown here is derived from an EMBL/GenBank/DDBJ whole genome shotgun (WGS) entry which is preliminary data.</text>
</comment>
<feature type="transmembrane region" description="Helical" evidence="11">
    <location>
        <begin position="81"/>
        <end position="100"/>
    </location>
</feature>